<feature type="binding site" evidence="11">
    <location>
        <position position="134"/>
    </location>
    <ligand>
        <name>substrate</name>
    </ligand>
</feature>
<feature type="binding site" evidence="11">
    <location>
        <begin position="301"/>
        <end position="303"/>
    </location>
    <ligand>
        <name>substrate</name>
    </ligand>
</feature>
<dbReference type="PIRSF" id="PIRSF038994">
    <property type="entry name" value="NagA"/>
    <property type="match status" value="1"/>
</dbReference>
<evidence type="ECO:0000256" key="11">
    <source>
        <dbReference type="PIRSR" id="PIRSR038994-2"/>
    </source>
</evidence>
<keyword evidence="6 9" id="KW-0119">Carbohydrate metabolism</keyword>
<dbReference type="Gene3D" id="2.30.40.10">
    <property type="entry name" value="Urease, subunit C, domain 1"/>
    <property type="match status" value="1"/>
</dbReference>
<evidence type="ECO:0000256" key="12">
    <source>
        <dbReference type="PIRSR" id="PIRSR038994-3"/>
    </source>
</evidence>
<evidence type="ECO:0000256" key="3">
    <source>
        <dbReference type="ARBA" id="ARBA00018029"/>
    </source>
</evidence>
<dbReference type="NCBIfam" id="TIGR00221">
    <property type="entry name" value="nagA"/>
    <property type="match status" value="1"/>
</dbReference>
<dbReference type="SUPFAM" id="SSF51338">
    <property type="entry name" value="Composite domain of metallo-dependent hydrolases"/>
    <property type="match status" value="1"/>
</dbReference>
<comment type="catalytic activity">
    <reaction evidence="7">
        <text>N-acetyl-D-glucosamine 6-phosphate + H2O = D-glucosamine 6-phosphate + acetate</text>
        <dbReference type="Rhea" id="RHEA:22936"/>
        <dbReference type="ChEBI" id="CHEBI:15377"/>
        <dbReference type="ChEBI" id="CHEBI:30089"/>
        <dbReference type="ChEBI" id="CHEBI:57513"/>
        <dbReference type="ChEBI" id="CHEBI:58725"/>
        <dbReference type="EC" id="3.5.1.25"/>
    </reaction>
</comment>
<evidence type="ECO:0000256" key="1">
    <source>
        <dbReference type="ARBA" id="ARBA00010716"/>
    </source>
</evidence>
<dbReference type="GO" id="GO:0006046">
    <property type="term" value="P:N-acetylglucosamine catabolic process"/>
    <property type="evidence" value="ECO:0007669"/>
    <property type="project" value="TreeGrafter"/>
</dbReference>
<evidence type="ECO:0000256" key="2">
    <source>
        <dbReference type="ARBA" id="ARBA00011899"/>
    </source>
</evidence>
<dbReference type="GO" id="GO:0008448">
    <property type="term" value="F:N-acetylglucosamine-6-phosphate deacetylase activity"/>
    <property type="evidence" value="ECO:0007669"/>
    <property type="project" value="UniProtKB-EC"/>
</dbReference>
<dbReference type="InterPro" id="IPR011059">
    <property type="entry name" value="Metal-dep_hydrolase_composite"/>
</dbReference>
<dbReference type="AlphaFoldDB" id="A0A3N3ZU10"/>
<dbReference type="Gene3D" id="3.20.20.140">
    <property type="entry name" value="Metal-dependent hydrolases"/>
    <property type="match status" value="1"/>
</dbReference>
<evidence type="ECO:0000256" key="8">
    <source>
        <dbReference type="ARBA" id="ARBA00060590"/>
    </source>
</evidence>
<comment type="cofactor">
    <cofactor evidence="12">
        <name>a divalent metal cation</name>
        <dbReference type="ChEBI" id="CHEBI:60240"/>
    </cofactor>
    <text evidence="12">Binds 1 divalent metal cation per subunit.</text>
</comment>
<dbReference type="FunFam" id="3.20.20.140:FF:000004">
    <property type="entry name" value="N-acetylglucosamine-6-phosphate deacetylase"/>
    <property type="match status" value="1"/>
</dbReference>
<organism evidence="15 16">
    <name type="scientific">Kocuria soli</name>
    <dbReference type="NCBI Taxonomy" id="2485125"/>
    <lineage>
        <taxon>Bacteria</taxon>
        <taxon>Bacillati</taxon>
        <taxon>Actinomycetota</taxon>
        <taxon>Actinomycetes</taxon>
        <taxon>Micrococcales</taxon>
        <taxon>Micrococcaceae</taxon>
        <taxon>Kocuria</taxon>
    </lineage>
</organism>
<dbReference type="SUPFAM" id="SSF51556">
    <property type="entry name" value="Metallo-dependent hydrolases"/>
    <property type="match status" value="1"/>
</dbReference>
<evidence type="ECO:0000256" key="5">
    <source>
        <dbReference type="ARBA" id="ARBA00022801"/>
    </source>
</evidence>
<dbReference type="Proteomes" id="UP000270616">
    <property type="component" value="Unassembled WGS sequence"/>
</dbReference>
<evidence type="ECO:0000256" key="6">
    <source>
        <dbReference type="ARBA" id="ARBA00023277"/>
    </source>
</evidence>
<keyword evidence="5 9" id="KW-0378">Hydrolase</keyword>
<dbReference type="PANTHER" id="PTHR11113">
    <property type="entry name" value="N-ACETYLGLUCOSAMINE-6-PHOSPHATE DEACETYLASE"/>
    <property type="match status" value="1"/>
</dbReference>
<feature type="binding site" evidence="12">
    <location>
        <position position="123"/>
    </location>
    <ligand>
        <name>Zn(2+)</name>
        <dbReference type="ChEBI" id="CHEBI:29105"/>
    </ligand>
</feature>
<dbReference type="EC" id="3.5.1.25" evidence="2"/>
<evidence type="ECO:0000256" key="9">
    <source>
        <dbReference type="PIRNR" id="PIRNR038994"/>
    </source>
</evidence>
<dbReference type="InterPro" id="IPR003764">
    <property type="entry name" value="GlcNAc_6-P_deAcase"/>
</dbReference>
<feature type="domain" description="Amidohydrolase-related" evidence="14">
    <location>
        <begin position="49"/>
        <end position="373"/>
    </location>
</feature>
<evidence type="ECO:0000313" key="15">
    <source>
        <dbReference type="EMBL" id="ROZ64412.1"/>
    </source>
</evidence>
<feature type="binding site" evidence="12">
    <location>
        <position position="210"/>
    </location>
    <ligand>
        <name>Zn(2+)</name>
        <dbReference type="ChEBI" id="CHEBI:29105"/>
    </ligand>
</feature>
<evidence type="ECO:0000256" key="13">
    <source>
        <dbReference type="SAM" id="Coils"/>
    </source>
</evidence>
<dbReference type="InterPro" id="IPR006680">
    <property type="entry name" value="Amidohydro-rel"/>
</dbReference>
<feature type="binding site" evidence="12">
    <location>
        <position position="189"/>
    </location>
    <ligand>
        <name>Zn(2+)</name>
        <dbReference type="ChEBI" id="CHEBI:29105"/>
    </ligand>
</feature>
<evidence type="ECO:0000256" key="10">
    <source>
        <dbReference type="PIRSR" id="PIRSR038994-1"/>
    </source>
</evidence>
<evidence type="ECO:0000256" key="4">
    <source>
        <dbReference type="ARBA" id="ARBA00022723"/>
    </source>
</evidence>
<dbReference type="PANTHER" id="PTHR11113:SF14">
    <property type="entry name" value="N-ACETYLGLUCOSAMINE-6-PHOSPHATE DEACETYLASE"/>
    <property type="match status" value="1"/>
</dbReference>
<evidence type="ECO:0000259" key="14">
    <source>
        <dbReference type="Pfam" id="PF01979"/>
    </source>
</evidence>
<keyword evidence="16" id="KW-1185">Reference proteome</keyword>
<keyword evidence="13" id="KW-0175">Coiled coil</keyword>
<feature type="binding site" evidence="11">
    <location>
        <position position="221"/>
    </location>
    <ligand>
        <name>substrate</name>
    </ligand>
</feature>
<evidence type="ECO:0000313" key="16">
    <source>
        <dbReference type="Proteomes" id="UP000270616"/>
    </source>
</evidence>
<keyword evidence="4 12" id="KW-0479">Metal-binding</keyword>
<reference evidence="15 16" key="1">
    <citation type="submission" date="2018-10" db="EMBL/GenBank/DDBJ databases">
        <title>Kocuria sp. M5W7-7, whole genome shotgun sequence.</title>
        <authorList>
            <person name="Tuo L."/>
        </authorList>
    </citation>
    <scope>NUCLEOTIDE SEQUENCE [LARGE SCALE GENOMIC DNA]</scope>
    <source>
        <strain evidence="15 16">M5W7-7</strain>
    </source>
</reference>
<comment type="similarity">
    <text evidence="1 9">Belongs to the metallo-dependent hydrolases superfamily. NagA family.</text>
</comment>
<proteinExistence type="inferred from homology"/>
<feature type="binding site" evidence="11">
    <location>
        <begin position="213"/>
        <end position="214"/>
    </location>
    <ligand>
        <name>substrate</name>
    </ligand>
</feature>
<feature type="coiled-coil region" evidence="13">
    <location>
        <begin position="91"/>
        <end position="118"/>
    </location>
</feature>
<dbReference type="Pfam" id="PF01979">
    <property type="entry name" value="Amidohydro_1"/>
    <property type="match status" value="1"/>
</dbReference>
<accession>A0A3N3ZU10</accession>
<dbReference type="CDD" id="cd00854">
    <property type="entry name" value="NagA"/>
    <property type="match status" value="1"/>
</dbReference>
<comment type="caution">
    <text evidence="15">The sequence shown here is derived from an EMBL/GenBank/DDBJ whole genome shotgun (WGS) entry which is preliminary data.</text>
</comment>
<dbReference type="OrthoDB" id="9776488at2"/>
<dbReference type="InterPro" id="IPR032466">
    <property type="entry name" value="Metal_Hydrolase"/>
</dbReference>
<sequence length="374" mass="39192">MAEQVLHARRVVFPTGTPKEGWVRVRGGVVVDLGTGAAPAGAKELGDVYLTPGFVDGHCHGGGGAAFTEGADAARVALSAHRAHGTTTMVASLVTDTIEELERQVAALADLVETDELAGIHLEGPWLAERRCGAHDPGLLRDPAVEEVSRLLDAGRGAVRMVTLAPERQGALEAIRHMSDRGVLAAVGHMDATDDQVRAAVRSGARVGTHVFNAMPPMHHREPGPVPRLLTEPSVVAELIADGVHVHPSVLRMAADAARGRFVLITDAMAAAAHPDGSYRLGPLDVDVVEGVARIRATGAIAGSTLTMDKAVRFAVERVGLPVEQALRAASQGPADLLGRLDIGRIARGAQANLLVLDRALNVREVLHHGRVVG</sequence>
<comment type="pathway">
    <text evidence="8">Amino-sugar metabolism; N-acetylneuraminate degradation; D-fructose 6-phosphate from N-acetylneuraminate: step 4/5.</text>
</comment>
<feature type="binding site" evidence="11">
    <location>
        <position position="245"/>
    </location>
    <ligand>
        <name>substrate</name>
    </ligand>
</feature>
<name>A0A3N3ZU10_9MICC</name>
<dbReference type="GO" id="GO:0046872">
    <property type="term" value="F:metal ion binding"/>
    <property type="evidence" value="ECO:0007669"/>
    <property type="project" value="UniProtKB-KW"/>
</dbReference>
<feature type="active site" description="Proton donor/acceptor" evidence="10">
    <location>
        <position position="267"/>
    </location>
</feature>
<evidence type="ECO:0000256" key="7">
    <source>
        <dbReference type="ARBA" id="ARBA00047647"/>
    </source>
</evidence>
<dbReference type="EMBL" id="RKMF01000003">
    <property type="protein sequence ID" value="ROZ64412.1"/>
    <property type="molecule type" value="Genomic_DNA"/>
</dbReference>
<gene>
    <name evidence="15" type="primary">nagA</name>
    <name evidence="15" type="ORF">EDL96_03780</name>
</gene>
<protein>
    <recommendedName>
        <fullName evidence="3">N-acetylglucosamine-6-phosphate deacetylase</fullName>
        <ecNumber evidence="2">3.5.1.25</ecNumber>
    </recommendedName>
</protein>